<evidence type="ECO:0000256" key="4">
    <source>
        <dbReference type="ARBA" id="ARBA00023136"/>
    </source>
</evidence>
<dbReference type="GO" id="GO:0016020">
    <property type="term" value="C:membrane"/>
    <property type="evidence" value="ECO:0007669"/>
    <property type="project" value="UniProtKB-SubCell"/>
</dbReference>
<keyword evidence="4 5" id="KW-0472">Membrane</keyword>
<name>A0A2M7G2J7_9BACT</name>
<feature type="transmembrane region" description="Helical" evidence="5">
    <location>
        <begin position="69"/>
        <end position="90"/>
    </location>
</feature>
<evidence type="ECO:0000256" key="3">
    <source>
        <dbReference type="ARBA" id="ARBA00022989"/>
    </source>
</evidence>
<evidence type="ECO:0000313" key="7">
    <source>
        <dbReference type="EMBL" id="PIW16011.1"/>
    </source>
</evidence>
<keyword evidence="2 5" id="KW-0812">Transmembrane</keyword>
<feature type="transmembrane region" description="Helical" evidence="5">
    <location>
        <begin position="159"/>
        <end position="177"/>
    </location>
</feature>
<reference evidence="7 8" key="1">
    <citation type="submission" date="2017-09" db="EMBL/GenBank/DDBJ databases">
        <title>Depth-based differentiation of microbial function through sediment-hosted aquifers and enrichment of novel symbionts in the deep terrestrial subsurface.</title>
        <authorList>
            <person name="Probst A.J."/>
            <person name="Ladd B."/>
            <person name="Jarett J.K."/>
            <person name="Geller-Mcgrath D.E."/>
            <person name="Sieber C.M."/>
            <person name="Emerson J.B."/>
            <person name="Anantharaman K."/>
            <person name="Thomas B.C."/>
            <person name="Malmstrom R."/>
            <person name="Stieglmeier M."/>
            <person name="Klingl A."/>
            <person name="Woyke T."/>
            <person name="Ryan C.M."/>
            <person name="Banfield J.F."/>
        </authorList>
    </citation>
    <scope>NUCLEOTIDE SEQUENCE [LARGE SCALE GENOMIC DNA]</scope>
    <source>
        <strain evidence="7">CG17_big_fil_post_rev_8_21_14_2_50_48_46</strain>
    </source>
</reference>
<feature type="transmembrane region" description="Helical" evidence="5">
    <location>
        <begin position="6"/>
        <end position="26"/>
    </location>
</feature>
<evidence type="ECO:0000313" key="8">
    <source>
        <dbReference type="Proteomes" id="UP000231019"/>
    </source>
</evidence>
<dbReference type="PANTHER" id="PTHR37422:SF23">
    <property type="entry name" value="TEICHURONIC ACID BIOSYNTHESIS PROTEIN TUAE"/>
    <property type="match status" value="1"/>
</dbReference>
<comment type="subcellular location">
    <subcellularLocation>
        <location evidence="1">Membrane</location>
        <topology evidence="1">Multi-pass membrane protein</topology>
    </subcellularLocation>
</comment>
<dbReference type="InterPro" id="IPR051533">
    <property type="entry name" value="WaaL-like"/>
</dbReference>
<feature type="transmembrane region" description="Helical" evidence="5">
    <location>
        <begin position="102"/>
        <end position="124"/>
    </location>
</feature>
<evidence type="ECO:0000256" key="2">
    <source>
        <dbReference type="ARBA" id="ARBA00022692"/>
    </source>
</evidence>
<dbReference type="Proteomes" id="UP000231019">
    <property type="component" value="Unassembled WGS sequence"/>
</dbReference>
<dbReference type="InterPro" id="IPR007016">
    <property type="entry name" value="O-antigen_ligase-rel_domated"/>
</dbReference>
<sequence>MFTRIALFFLPVFSLPGVLIFVLGLLLEKPQPQERPSLSLPFLSPLEKKLLLLLCLFSGLPLFNASNPLFHLAGFISHYLLPMGFCYLLLKKLRTGVLNTQQLRQSLIAGLTLLALIGIANYFLNWHGEIKALILPIFDHPALIDFSLNPAEGRAWGPALNPNLLGLLMSLGIPLLLSETAKQKNSSLRLGYGVITAILWMALIVSFSRAAWLGACAALLWMLISPLTRRISFTWIGSILLLLMHPAIQTRLESLFRAEHSTNQLRREIWLAGWHMLEANWFSGIGILNFDWIYPLYQIADRGTAHLHLALLQIAVESGLFFCLSLVFLLLLLFKSARPHPEIQASGIALAIFCCFDYPLADLRIQVVLMLLLSIVLYHRNTAPPKTSAPQTEF</sequence>
<evidence type="ECO:0000256" key="1">
    <source>
        <dbReference type="ARBA" id="ARBA00004141"/>
    </source>
</evidence>
<dbReference type="AlphaFoldDB" id="A0A2M7G2J7"/>
<organism evidence="7 8">
    <name type="scientific">bacterium (Candidatus Blackallbacteria) CG17_big_fil_post_rev_8_21_14_2_50_48_46</name>
    <dbReference type="NCBI Taxonomy" id="2014261"/>
    <lineage>
        <taxon>Bacteria</taxon>
        <taxon>Candidatus Blackallbacteria</taxon>
    </lineage>
</organism>
<dbReference type="Pfam" id="PF04932">
    <property type="entry name" value="Wzy_C"/>
    <property type="match status" value="1"/>
</dbReference>
<protein>
    <recommendedName>
        <fullName evidence="6">O-antigen ligase-related domain-containing protein</fullName>
    </recommendedName>
</protein>
<accession>A0A2M7G2J7</accession>
<gene>
    <name evidence="7" type="ORF">COW36_14960</name>
</gene>
<proteinExistence type="predicted"/>
<feature type="domain" description="O-antigen ligase-related" evidence="6">
    <location>
        <begin position="196"/>
        <end position="321"/>
    </location>
</feature>
<feature type="transmembrane region" description="Helical" evidence="5">
    <location>
        <begin position="198"/>
        <end position="224"/>
    </location>
</feature>
<evidence type="ECO:0000259" key="6">
    <source>
        <dbReference type="Pfam" id="PF04932"/>
    </source>
</evidence>
<comment type="caution">
    <text evidence="7">The sequence shown here is derived from an EMBL/GenBank/DDBJ whole genome shotgun (WGS) entry which is preliminary data.</text>
</comment>
<feature type="transmembrane region" description="Helical" evidence="5">
    <location>
        <begin position="310"/>
        <end position="334"/>
    </location>
</feature>
<dbReference type="PANTHER" id="PTHR37422">
    <property type="entry name" value="TEICHURONIC ACID BIOSYNTHESIS PROTEIN TUAE"/>
    <property type="match status" value="1"/>
</dbReference>
<keyword evidence="3 5" id="KW-1133">Transmembrane helix</keyword>
<feature type="transmembrane region" description="Helical" evidence="5">
    <location>
        <begin position="230"/>
        <end position="248"/>
    </location>
</feature>
<feature type="transmembrane region" description="Helical" evidence="5">
    <location>
        <begin position="269"/>
        <end position="290"/>
    </location>
</feature>
<dbReference type="EMBL" id="PFFQ01000041">
    <property type="protein sequence ID" value="PIW16011.1"/>
    <property type="molecule type" value="Genomic_DNA"/>
</dbReference>
<evidence type="ECO:0000256" key="5">
    <source>
        <dbReference type="SAM" id="Phobius"/>
    </source>
</evidence>